<feature type="region of interest" description="Disordered" evidence="1">
    <location>
        <begin position="1"/>
        <end position="23"/>
    </location>
</feature>
<accession>A0A0A9SX52</accession>
<evidence type="ECO:0000256" key="1">
    <source>
        <dbReference type="SAM" id="MobiDB-lite"/>
    </source>
</evidence>
<dbReference type="EMBL" id="GBRH01280957">
    <property type="protein sequence ID" value="JAD16938.1"/>
    <property type="molecule type" value="Transcribed_RNA"/>
</dbReference>
<reference evidence="2" key="2">
    <citation type="journal article" date="2015" name="Data Brief">
        <title>Shoot transcriptome of the giant reed, Arundo donax.</title>
        <authorList>
            <person name="Barrero R.A."/>
            <person name="Guerrero F.D."/>
            <person name="Moolhuijzen P."/>
            <person name="Goolsby J.A."/>
            <person name="Tidwell J."/>
            <person name="Bellgard S.E."/>
            <person name="Bellgard M.I."/>
        </authorList>
    </citation>
    <scope>NUCLEOTIDE SEQUENCE</scope>
    <source>
        <tissue evidence="2">Shoot tissue taken approximately 20 cm above the soil surface</tissue>
    </source>
</reference>
<evidence type="ECO:0000313" key="2">
    <source>
        <dbReference type="EMBL" id="JAD16938.1"/>
    </source>
</evidence>
<sequence>MANGIRRRAATTRVLEPRTSRREAKSGARWFWTLRSRMTGLSEMSRGRSGAAMPTQARKSSLGWSVLAGSMARTVGSLWTVAEMSDSEKP</sequence>
<proteinExistence type="predicted"/>
<organism evidence="2">
    <name type="scientific">Arundo donax</name>
    <name type="common">Giant reed</name>
    <name type="synonym">Donax arundinaceus</name>
    <dbReference type="NCBI Taxonomy" id="35708"/>
    <lineage>
        <taxon>Eukaryota</taxon>
        <taxon>Viridiplantae</taxon>
        <taxon>Streptophyta</taxon>
        <taxon>Embryophyta</taxon>
        <taxon>Tracheophyta</taxon>
        <taxon>Spermatophyta</taxon>
        <taxon>Magnoliopsida</taxon>
        <taxon>Liliopsida</taxon>
        <taxon>Poales</taxon>
        <taxon>Poaceae</taxon>
        <taxon>PACMAD clade</taxon>
        <taxon>Arundinoideae</taxon>
        <taxon>Arundineae</taxon>
        <taxon>Arundo</taxon>
    </lineage>
</organism>
<feature type="compositionally biased region" description="Basic residues" evidence="1">
    <location>
        <begin position="1"/>
        <end position="10"/>
    </location>
</feature>
<protein>
    <submittedName>
        <fullName evidence="2">Uncharacterized protein</fullName>
    </submittedName>
</protein>
<reference evidence="2" key="1">
    <citation type="submission" date="2014-09" db="EMBL/GenBank/DDBJ databases">
        <authorList>
            <person name="Magalhaes I.L.F."/>
            <person name="Oliveira U."/>
            <person name="Santos F.R."/>
            <person name="Vidigal T.H.D.A."/>
            <person name="Brescovit A.D."/>
            <person name="Santos A.J."/>
        </authorList>
    </citation>
    <scope>NUCLEOTIDE SEQUENCE</scope>
    <source>
        <tissue evidence="2">Shoot tissue taken approximately 20 cm above the soil surface</tissue>
    </source>
</reference>
<dbReference type="AlphaFoldDB" id="A0A0A9SX52"/>
<name>A0A0A9SX52_ARUDO</name>